<organism evidence="1 2">
    <name type="scientific">Morella rubra</name>
    <name type="common">Chinese bayberry</name>
    <dbReference type="NCBI Taxonomy" id="262757"/>
    <lineage>
        <taxon>Eukaryota</taxon>
        <taxon>Viridiplantae</taxon>
        <taxon>Streptophyta</taxon>
        <taxon>Embryophyta</taxon>
        <taxon>Tracheophyta</taxon>
        <taxon>Spermatophyta</taxon>
        <taxon>Magnoliopsida</taxon>
        <taxon>eudicotyledons</taxon>
        <taxon>Gunneridae</taxon>
        <taxon>Pentapetalae</taxon>
        <taxon>rosids</taxon>
        <taxon>fabids</taxon>
        <taxon>Fagales</taxon>
        <taxon>Myricaceae</taxon>
        <taxon>Morella</taxon>
    </lineage>
</organism>
<gene>
    <name evidence="1" type="ORF">CJ030_MR8G022174</name>
</gene>
<name>A0A6A1URH4_9ROSI</name>
<dbReference type="Proteomes" id="UP000516437">
    <property type="component" value="Chromosome 8"/>
</dbReference>
<dbReference type="OrthoDB" id="339325at2759"/>
<accession>A0A6A1URH4</accession>
<keyword evidence="2" id="KW-1185">Reference proteome</keyword>
<reference evidence="1 2" key="1">
    <citation type="journal article" date="2019" name="Plant Biotechnol. J.">
        <title>The red bayberry genome and genetic basis of sex determination.</title>
        <authorList>
            <person name="Jia H.M."/>
            <person name="Jia H.J."/>
            <person name="Cai Q.L."/>
            <person name="Wang Y."/>
            <person name="Zhao H.B."/>
            <person name="Yang W.F."/>
            <person name="Wang G.Y."/>
            <person name="Li Y.H."/>
            <person name="Zhan D.L."/>
            <person name="Shen Y.T."/>
            <person name="Niu Q.F."/>
            <person name="Chang L."/>
            <person name="Qiu J."/>
            <person name="Zhao L."/>
            <person name="Xie H.B."/>
            <person name="Fu W.Y."/>
            <person name="Jin J."/>
            <person name="Li X.W."/>
            <person name="Jiao Y."/>
            <person name="Zhou C.C."/>
            <person name="Tu T."/>
            <person name="Chai C.Y."/>
            <person name="Gao J.L."/>
            <person name="Fan L.J."/>
            <person name="van de Weg E."/>
            <person name="Wang J.Y."/>
            <person name="Gao Z.S."/>
        </authorList>
    </citation>
    <scope>NUCLEOTIDE SEQUENCE [LARGE SCALE GENOMIC DNA]</scope>
    <source>
        <tissue evidence="1">Leaves</tissue>
    </source>
</reference>
<protein>
    <submittedName>
        <fullName evidence="1">Uncharacterized protein</fullName>
    </submittedName>
</protein>
<evidence type="ECO:0000313" key="1">
    <source>
        <dbReference type="EMBL" id="KAB1202766.1"/>
    </source>
</evidence>
<sequence>MSLVDRPLTPSRLFFEVQLTQFGAYMQPEWMASEVLRNEPSNEKLFFEVQLTQVGAYMQPEWMASEVLRNEPSDEK</sequence>
<dbReference type="EMBL" id="RXIC02000026">
    <property type="protein sequence ID" value="KAB1202766.1"/>
    <property type="molecule type" value="Genomic_DNA"/>
</dbReference>
<evidence type="ECO:0000313" key="2">
    <source>
        <dbReference type="Proteomes" id="UP000516437"/>
    </source>
</evidence>
<dbReference type="AlphaFoldDB" id="A0A6A1URH4"/>
<proteinExistence type="predicted"/>
<comment type="caution">
    <text evidence="1">The sequence shown here is derived from an EMBL/GenBank/DDBJ whole genome shotgun (WGS) entry which is preliminary data.</text>
</comment>